<dbReference type="PANTHER" id="PTHR42973:SF39">
    <property type="entry name" value="FAD-BINDING PCMH-TYPE DOMAIN-CONTAINING PROTEIN"/>
    <property type="match status" value="1"/>
</dbReference>
<accession>A0A1J4NSP3</accession>
<dbReference type="InterPro" id="IPR036318">
    <property type="entry name" value="FAD-bd_PCMH-like_sf"/>
</dbReference>
<dbReference type="InterPro" id="IPR012951">
    <property type="entry name" value="BBE"/>
</dbReference>
<dbReference type="Proteomes" id="UP000034196">
    <property type="component" value="Unassembled WGS sequence"/>
</dbReference>
<dbReference type="GO" id="GO:0071949">
    <property type="term" value="F:FAD binding"/>
    <property type="evidence" value="ECO:0007669"/>
    <property type="project" value="InterPro"/>
</dbReference>
<evidence type="ECO:0000256" key="1">
    <source>
        <dbReference type="ARBA" id="ARBA00001974"/>
    </source>
</evidence>
<protein>
    <submittedName>
        <fullName evidence="7">Oxidoreductase</fullName>
    </submittedName>
</protein>
<dbReference type="SUPFAM" id="SSF56176">
    <property type="entry name" value="FAD-binding/transporter-associated domain-like"/>
    <property type="match status" value="1"/>
</dbReference>
<comment type="cofactor">
    <cofactor evidence="1">
        <name>FAD</name>
        <dbReference type="ChEBI" id="CHEBI:57692"/>
    </cofactor>
</comment>
<evidence type="ECO:0000256" key="5">
    <source>
        <dbReference type="ARBA" id="ARBA00023002"/>
    </source>
</evidence>
<gene>
    <name evidence="7" type="ORF">WN71_024085</name>
</gene>
<sequence length="465" mass="49853">MGGINEQALGGLREALRGSAVVPGEPGYEEARAAYNGMIDRRPALIAGCVDVTDVRTVLNFAHDTGLELAVRGGGHSGPGLCLVDDGLTLDLSPMRWVDVDPAAGTARVGGGTQLGDLDHATHGFGLATPAGIMSTTGVGGLTLGGGHGHLTRRYGLTIDNLLSADVVLADGSYVTASETDHPDLLWALRGGGGNYGVVTSFTFRLHPVDTVGVGVTVWPVDRTREVLQWYREFLPAAPTELNGFFALLTVPPGPPFPEPIHGQKMCGVVWCYTGDVTGDAFDRALTAVQAPGPPAFHFTAPMPYPALQSMFDALMPKGLQWYWRGDFFDEISDGAVAVHEKYGENLPTDLSTMHLYPVDGATREIGPDDTAWAYRDATWSGVFAGIDPDPANAGLLRQWCVDYWTEMHPHSMGGGYINFLGEQEGADRVQGTYRGHYDRLAAVKRTYDPENFFRANQNIPPAPA</sequence>
<dbReference type="AlphaFoldDB" id="A0A1J4NSP3"/>
<dbReference type="Pfam" id="PF01565">
    <property type="entry name" value="FAD_binding_4"/>
    <property type="match status" value="1"/>
</dbReference>
<dbReference type="Gene3D" id="3.30.465.10">
    <property type="match status" value="1"/>
</dbReference>
<reference evidence="7" key="1">
    <citation type="submission" date="2016-10" db="EMBL/GenBank/DDBJ databases">
        <title>Genome sequence of Streptomyces mangrovisoli MUSC 149.</title>
        <authorList>
            <person name="Lee L.-H."/>
            <person name="Ser H.-L."/>
        </authorList>
    </citation>
    <scope>NUCLEOTIDE SEQUENCE [LARGE SCALE GENOMIC DNA]</scope>
    <source>
        <strain evidence="7">MUSC 149</strain>
    </source>
</reference>
<dbReference type="Gene3D" id="3.40.462.20">
    <property type="match status" value="1"/>
</dbReference>
<dbReference type="InterPro" id="IPR006093">
    <property type="entry name" value="Oxy_OxRdtase_FAD_BS"/>
</dbReference>
<evidence type="ECO:0000256" key="3">
    <source>
        <dbReference type="ARBA" id="ARBA00022630"/>
    </source>
</evidence>
<dbReference type="InterPro" id="IPR016169">
    <property type="entry name" value="FAD-bd_PCMH_sub2"/>
</dbReference>
<evidence type="ECO:0000256" key="2">
    <source>
        <dbReference type="ARBA" id="ARBA00005466"/>
    </source>
</evidence>
<dbReference type="InterPro" id="IPR016166">
    <property type="entry name" value="FAD-bd_PCMH"/>
</dbReference>
<dbReference type="RefSeq" id="WP_046588117.1">
    <property type="nucleotide sequence ID" value="NZ_LAVA02000058.1"/>
</dbReference>
<keyword evidence="8" id="KW-1185">Reference proteome</keyword>
<comment type="similarity">
    <text evidence="2">Belongs to the oxygen-dependent FAD-linked oxidoreductase family.</text>
</comment>
<dbReference type="Gene3D" id="3.30.43.10">
    <property type="entry name" value="Uridine Diphospho-n-acetylenolpyruvylglucosamine Reductase, domain 2"/>
    <property type="match status" value="1"/>
</dbReference>
<keyword evidence="3" id="KW-0285">Flavoprotein</keyword>
<dbReference type="PROSITE" id="PS51387">
    <property type="entry name" value="FAD_PCMH"/>
    <property type="match status" value="1"/>
</dbReference>
<organism evidence="7 8">
    <name type="scientific">Streptomyces mangrovisoli</name>
    <dbReference type="NCBI Taxonomy" id="1428628"/>
    <lineage>
        <taxon>Bacteria</taxon>
        <taxon>Bacillati</taxon>
        <taxon>Actinomycetota</taxon>
        <taxon>Actinomycetes</taxon>
        <taxon>Kitasatosporales</taxon>
        <taxon>Streptomycetaceae</taxon>
        <taxon>Streptomyces</taxon>
    </lineage>
</organism>
<keyword evidence="4" id="KW-0274">FAD</keyword>
<keyword evidence="5" id="KW-0560">Oxidoreductase</keyword>
<comment type="caution">
    <text evidence="7">The sequence shown here is derived from an EMBL/GenBank/DDBJ whole genome shotgun (WGS) entry which is preliminary data.</text>
</comment>
<name>A0A1J4NSP3_9ACTN</name>
<dbReference type="PROSITE" id="PS00862">
    <property type="entry name" value="OX2_COVAL_FAD"/>
    <property type="match status" value="1"/>
</dbReference>
<dbReference type="GO" id="GO:0016491">
    <property type="term" value="F:oxidoreductase activity"/>
    <property type="evidence" value="ECO:0007669"/>
    <property type="project" value="UniProtKB-KW"/>
</dbReference>
<dbReference type="Pfam" id="PF08031">
    <property type="entry name" value="BBE"/>
    <property type="match status" value="1"/>
</dbReference>
<dbReference type="STRING" id="1428628.WN71_024085"/>
<evidence type="ECO:0000313" key="7">
    <source>
        <dbReference type="EMBL" id="OIJ65355.1"/>
    </source>
</evidence>
<dbReference type="EMBL" id="LAVA02000058">
    <property type="protein sequence ID" value="OIJ65355.1"/>
    <property type="molecule type" value="Genomic_DNA"/>
</dbReference>
<evidence type="ECO:0000259" key="6">
    <source>
        <dbReference type="PROSITE" id="PS51387"/>
    </source>
</evidence>
<dbReference type="OrthoDB" id="9775082at2"/>
<evidence type="ECO:0000313" key="8">
    <source>
        <dbReference type="Proteomes" id="UP000034196"/>
    </source>
</evidence>
<evidence type="ECO:0000256" key="4">
    <source>
        <dbReference type="ARBA" id="ARBA00022827"/>
    </source>
</evidence>
<dbReference type="PANTHER" id="PTHR42973">
    <property type="entry name" value="BINDING OXIDOREDUCTASE, PUTATIVE (AFU_ORTHOLOGUE AFUA_1G17690)-RELATED"/>
    <property type="match status" value="1"/>
</dbReference>
<dbReference type="InterPro" id="IPR006094">
    <property type="entry name" value="Oxid_FAD_bind_N"/>
</dbReference>
<dbReference type="InterPro" id="IPR016167">
    <property type="entry name" value="FAD-bd_PCMH_sub1"/>
</dbReference>
<dbReference type="InterPro" id="IPR050416">
    <property type="entry name" value="FAD-linked_Oxidoreductase"/>
</dbReference>
<proteinExistence type="inferred from homology"/>
<feature type="domain" description="FAD-binding PCMH-type" evidence="6">
    <location>
        <begin position="38"/>
        <end position="209"/>
    </location>
</feature>